<comment type="caution">
    <text evidence="2">The sequence shown here is derived from an EMBL/GenBank/DDBJ whole genome shotgun (WGS) entry which is preliminary data.</text>
</comment>
<feature type="transmembrane region" description="Helical" evidence="1">
    <location>
        <begin position="12"/>
        <end position="32"/>
    </location>
</feature>
<feature type="transmembrane region" description="Helical" evidence="1">
    <location>
        <begin position="77"/>
        <end position="103"/>
    </location>
</feature>
<feature type="transmembrane region" description="Helical" evidence="1">
    <location>
        <begin position="115"/>
        <end position="141"/>
    </location>
</feature>
<sequence>MNLDLFTVFPTISTSFIVISAVLVAIGWWQIIKGKRSAHKKTMIAAAVAALLFFIVYMSRTVFIGNTSWGGPDDLKVYYQVFLIFHIVLATVAAVFGITTLVLGFKEKYAKHRKWGRVTAVIWFITAITGVAVYVLLYLLYPGGHTKPVWEVILGA</sequence>
<dbReference type="PANTHER" id="PTHR37692:SF1">
    <property type="entry name" value="DUF420 DOMAIN-CONTAINING PROTEIN"/>
    <property type="match status" value="1"/>
</dbReference>
<organism evidence="2 3">
    <name type="scientific">Fontibacillus solani</name>
    <dbReference type="NCBI Taxonomy" id="1572857"/>
    <lineage>
        <taxon>Bacteria</taxon>
        <taxon>Bacillati</taxon>
        <taxon>Bacillota</taxon>
        <taxon>Bacilli</taxon>
        <taxon>Bacillales</taxon>
        <taxon>Paenibacillaceae</taxon>
        <taxon>Fontibacillus</taxon>
    </lineage>
</organism>
<dbReference type="PANTHER" id="PTHR37692">
    <property type="entry name" value="HYPOTHETICAL MEMBRANE SPANNING PROTEIN"/>
    <property type="match status" value="1"/>
</dbReference>
<dbReference type="AlphaFoldDB" id="A0A7W3SXH9"/>
<dbReference type="Pfam" id="PF04238">
    <property type="entry name" value="DUF420"/>
    <property type="match status" value="1"/>
</dbReference>
<evidence type="ECO:0000256" key="1">
    <source>
        <dbReference type="SAM" id="Phobius"/>
    </source>
</evidence>
<evidence type="ECO:0000313" key="3">
    <source>
        <dbReference type="Proteomes" id="UP000567067"/>
    </source>
</evidence>
<keyword evidence="1" id="KW-1133">Transmembrane helix</keyword>
<feature type="transmembrane region" description="Helical" evidence="1">
    <location>
        <begin position="44"/>
        <end position="65"/>
    </location>
</feature>
<name>A0A7W3SXH9_9BACL</name>
<keyword evidence="3" id="KW-1185">Reference proteome</keyword>
<evidence type="ECO:0000313" key="2">
    <source>
        <dbReference type="EMBL" id="MBA9087982.1"/>
    </source>
</evidence>
<proteinExistence type="predicted"/>
<protein>
    <submittedName>
        <fullName evidence="2">Putative membrane protein</fullName>
    </submittedName>
</protein>
<dbReference type="Proteomes" id="UP000567067">
    <property type="component" value="Unassembled WGS sequence"/>
</dbReference>
<keyword evidence="1" id="KW-0812">Transmembrane</keyword>
<dbReference type="EMBL" id="JACJIP010000040">
    <property type="protein sequence ID" value="MBA9087982.1"/>
    <property type="molecule type" value="Genomic_DNA"/>
</dbReference>
<reference evidence="2 3" key="1">
    <citation type="submission" date="2020-08" db="EMBL/GenBank/DDBJ databases">
        <title>Genomic Encyclopedia of Type Strains, Phase III (KMG-III): the genomes of soil and plant-associated and newly described type strains.</title>
        <authorList>
            <person name="Whitman W."/>
        </authorList>
    </citation>
    <scope>NUCLEOTIDE SEQUENCE [LARGE SCALE GENOMIC DNA]</scope>
    <source>
        <strain evidence="2 3">CECT 8693</strain>
    </source>
</reference>
<gene>
    <name evidence="2" type="ORF">FHR92_004475</name>
</gene>
<accession>A0A7W3SXH9</accession>
<dbReference type="InterPro" id="IPR007352">
    <property type="entry name" value="DUF420"/>
</dbReference>
<keyword evidence="1" id="KW-0472">Membrane</keyword>